<dbReference type="OrthoDB" id="3517754at2"/>
<dbReference type="GO" id="GO:0045892">
    <property type="term" value="P:negative regulation of DNA-templated transcription"/>
    <property type="evidence" value="ECO:0007669"/>
    <property type="project" value="TreeGrafter"/>
</dbReference>
<dbReference type="SMART" id="SM00345">
    <property type="entry name" value="HTH_GNTR"/>
    <property type="match status" value="1"/>
</dbReference>
<evidence type="ECO:0000313" key="5">
    <source>
        <dbReference type="EMBL" id="RZU51272.1"/>
    </source>
</evidence>
<dbReference type="Gene3D" id="1.10.10.10">
    <property type="entry name" value="Winged helix-like DNA-binding domain superfamily/Winged helix DNA-binding domain"/>
    <property type="match status" value="1"/>
</dbReference>
<dbReference type="PANTHER" id="PTHR44846">
    <property type="entry name" value="MANNOSYL-D-GLYCERATE TRANSPORT/METABOLISM SYSTEM REPRESSOR MNGR-RELATED"/>
    <property type="match status" value="1"/>
</dbReference>
<dbReference type="Pfam" id="PF00392">
    <property type="entry name" value="GntR"/>
    <property type="match status" value="1"/>
</dbReference>
<dbReference type="GO" id="GO:0003677">
    <property type="term" value="F:DNA binding"/>
    <property type="evidence" value="ECO:0007669"/>
    <property type="project" value="UniProtKB-KW"/>
</dbReference>
<dbReference type="CDD" id="cd07377">
    <property type="entry name" value="WHTH_GntR"/>
    <property type="match status" value="1"/>
</dbReference>
<dbReference type="PROSITE" id="PS50949">
    <property type="entry name" value="HTH_GNTR"/>
    <property type="match status" value="1"/>
</dbReference>
<dbReference type="GO" id="GO:0003700">
    <property type="term" value="F:DNA-binding transcription factor activity"/>
    <property type="evidence" value="ECO:0007669"/>
    <property type="project" value="InterPro"/>
</dbReference>
<evidence type="ECO:0000313" key="6">
    <source>
        <dbReference type="Proteomes" id="UP000292564"/>
    </source>
</evidence>
<dbReference type="PANTHER" id="PTHR44846:SF17">
    <property type="entry name" value="GNTR-FAMILY TRANSCRIPTIONAL REGULATOR"/>
    <property type="match status" value="1"/>
</dbReference>
<evidence type="ECO:0000256" key="2">
    <source>
        <dbReference type="ARBA" id="ARBA00023125"/>
    </source>
</evidence>
<gene>
    <name evidence="5" type="ORF">EV385_3082</name>
</gene>
<dbReference type="InterPro" id="IPR000524">
    <property type="entry name" value="Tscrpt_reg_HTH_GntR"/>
</dbReference>
<name>A0A4Q7ZK30_9ACTN</name>
<protein>
    <submittedName>
        <fullName evidence="5">Regulatory GntR family protein</fullName>
    </submittedName>
</protein>
<keyword evidence="3" id="KW-0804">Transcription</keyword>
<dbReference type="InterPro" id="IPR036390">
    <property type="entry name" value="WH_DNA-bd_sf"/>
</dbReference>
<dbReference type="InterPro" id="IPR050679">
    <property type="entry name" value="Bact_HTH_transcr_reg"/>
</dbReference>
<organism evidence="5 6">
    <name type="scientific">Krasilnikovia cinnamomea</name>
    <dbReference type="NCBI Taxonomy" id="349313"/>
    <lineage>
        <taxon>Bacteria</taxon>
        <taxon>Bacillati</taxon>
        <taxon>Actinomycetota</taxon>
        <taxon>Actinomycetes</taxon>
        <taxon>Micromonosporales</taxon>
        <taxon>Micromonosporaceae</taxon>
        <taxon>Krasilnikovia</taxon>
    </lineage>
</organism>
<comment type="caution">
    <text evidence="5">The sequence shown here is derived from an EMBL/GenBank/DDBJ whole genome shotgun (WGS) entry which is preliminary data.</text>
</comment>
<evidence type="ECO:0000256" key="3">
    <source>
        <dbReference type="ARBA" id="ARBA00023163"/>
    </source>
</evidence>
<dbReference type="InterPro" id="IPR036388">
    <property type="entry name" value="WH-like_DNA-bd_sf"/>
</dbReference>
<evidence type="ECO:0000259" key="4">
    <source>
        <dbReference type="PROSITE" id="PS50949"/>
    </source>
</evidence>
<accession>A0A4Q7ZK30</accession>
<dbReference type="EMBL" id="SHKY01000001">
    <property type="protein sequence ID" value="RZU51272.1"/>
    <property type="molecule type" value="Genomic_DNA"/>
</dbReference>
<sequence length="82" mass="8858">MTTRPIRHDGPTPVYLQIADYIAADIASGALAPGDRIPTETDMHGEWGVARTTARRAVAELRERELVVTVPQRGTFVAGSEA</sequence>
<reference evidence="5 6" key="1">
    <citation type="submission" date="2019-02" db="EMBL/GenBank/DDBJ databases">
        <title>Sequencing the genomes of 1000 actinobacteria strains.</title>
        <authorList>
            <person name="Klenk H.-P."/>
        </authorList>
    </citation>
    <scope>NUCLEOTIDE SEQUENCE [LARGE SCALE GENOMIC DNA]</scope>
    <source>
        <strain evidence="5 6">DSM 45162</strain>
    </source>
</reference>
<dbReference type="SUPFAM" id="SSF46785">
    <property type="entry name" value="Winged helix' DNA-binding domain"/>
    <property type="match status" value="1"/>
</dbReference>
<feature type="domain" description="HTH gntR-type" evidence="4">
    <location>
        <begin position="12"/>
        <end position="80"/>
    </location>
</feature>
<keyword evidence="1" id="KW-0805">Transcription regulation</keyword>
<dbReference type="Proteomes" id="UP000292564">
    <property type="component" value="Unassembled WGS sequence"/>
</dbReference>
<keyword evidence="2" id="KW-0238">DNA-binding</keyword>
<evidence type="ECO:0000256" key="1">
    <source>
        <dbReference type="ARBA" id="ARBA00023015"/>
    </source>
</evidence>
<dbReference type="AlphaFoldDB" id="A0A4Q7ZK30"/>
<proteinExistence type="predicted"/>
<dbReference type="RefSeq" id="WP_130510063.1">
    <property type="nucleotide sequence ID" value="NZ_SHKY01000001.1"/>
</dbReference>
<keyword evidence="6" id="KW-1185">Reference proteome</keyword>